<dbReference type="AlphaFoldDB" id="A0A1M5YSI8"/>
<dbReference type="SUPFAM" id="SSF55826">
    <property type="entry name" value="YbaK/ProRS associated domain"/>
    <property type="match status" value="1"/>
</dbReference>
<dbReference type="EMBL" id="FQXE01000010">
    <property type="protein sequence ID" value="SHI14830.1"/>
    <property type="molecule type" value="Genomic_DNA"/>
</dbReference>
<dbReference type="PANTHER" id="PTHR30411:SF0">
    <property type="entry name" value="CYS-TRNA(PRO)_CYS-TRNA(CYS) DEACYLASE YBAK"/>
    <property type="match status" value="1"/>
</dbReference>
<reference evidence="6 7" key="1">
    <citation type="submission" date="2016-11" db="EMBL/GenBank/DDBJ databases">
        <authorList>
            <person name="Jaros S."/>
            <person name="Januszkiewicz K."/>
            <person name="Wedrychowicz H."/>
        </authorList>
    </citation>
    <scope>NUCLEOTIDE SEQUENCE [LARGE SCALE GENOMIC DNA]</scope>
    <source>
        <strain evidence="6 7">CGMCC 1.10190</strain>
    </source>
</reference>
<gene>
    <name evidence="6" type="ORF">SAMN04488135_110113</name>
</gene>
<evidence type="ECO:0000256" key="1">
    <source>
        <dbReference type="ARBA" id="ARBA00009798"/>
    </source>
</evidence>
<dbReference type="CDD" id="cd00002">
    <property type="entry name" value="YbaK_deacylase"/>
    <property type="match status" value="1"/>
</dbReference>
<dbReference type="InterPro" id="IPR004369">
    <property type="entry name" value="Prolyl-tRNA_editing_YbaK/EbsC"/>
</dbReference>
<keyword evidence="2 4" id="KW-0648">Protein biosynthesis</keyword>
<comment type="similarity">
    <text evidence="1 4">Belongs to the prolyl-tRNA editing family. YbaK/EbsC subfamily.</text>
</comment>
<evidence type="ECO:0000313" key="7">
    <source>
        <dbReference type="Proteomes" id="UP000184226"/>
    </source>
</evidence>
<proteinExistence type="inferred from homology"/>
<evidence type="ECO:0000256" key="2">
    <source>
        <dbReference type="ARBA" id="ARBA00022917"/>
    </source>
</evidence>
<protein>
    <recommendedName>
        <fullName evidence="4">Cys-tRNA(Pro)/Cys-tRNA(Cys) deacylase</fullName>
        <ecNumber evidence="4">4.2.-.-</ecNumber>
    </recommendedName>
</protein>
<dbReference type="PANTHER" id="PTHR30411">
    <property type="entry name" value="CYTOPLASMIC PROTEIN"/>
    <property type="match status" value="1"/>
</dbReference>
<evidence type="ECO:0000313" key="6">
    <source>
        <dbReference type="EMBL" id="SHI14830.1"/>
    </source>
</evidence>
<sequence length="164" mass="17559">MAKDKHVSETPATQFLKKNQVAYSEHPYEYVDHGGALEAARQLGLEPRQVAKTLIMEDESARPLIVVMHGDCEVSTKNLARQIGAKKVGPCSPETAQKHSGYLVGGTSPFATRKKMPVWIEAGLLELPVIYLNGGRRGYLIGVPASALSGLLGAKPVNVALAKG</sequence>
<dbReference type="Gene3D" id="3.90.960.10">
    <property type="entry name" value="YbaK/aminoacyl-tRNA synthetase-associated domain"/>
    <property type="match status" value="1"/>
</dbReference>
<dbReference type="InterPro" id="IPR007214">
    <property type="entry name" value="YbaK/aa-tRNA-synth-assoc-dom"/>
</dbReference>
<feature type="domain" description="YbaK/aminoacyl-tRNA synthetase-associated" evidence="5">
    <location>
        <begin position="38"/>
        <end position="144"/>
    </location>
</feature>
<dbReference type="Proteomes" id="UP000184226">
    <property type="component" value="Unassembled WGS sequence"/>
</dbReference>
<dbReference type="GO" id="GO:0006412">
    <property type="term" value="P:translation"/>
    <property type="evidence" value="ECO:0007669"/>
    <property type="project" value="UniProtKB-KW"/>
</dbReference>
<evidence type="ECO:0000259" key="5">
    <source>
        <dbReference type="Pfam" id="PF04073"/>
    </source>
</evidence>
<name>A0A1M5YSI8_9BURK</name>
<dbReference type="InterPro" id="IPR036754">
    <property type="entry name" value="YbaK/aa-tRNA-synt-asso_dom_sf"/>
</dbReference>
<evidence type="ECO:0000256" key="4">
    <source>
        <dbReference type="PIRNR" id="PIRNR006181"/>
    </source>
</evidence>
<dbReference type="OrthoDB" id="9809296at2"/>
<dbReference type="GO" id="GO:0016829">
    <property type="term" value="F:lyase activity"/>
    <property type="evidence" value="ECO:0007669"/>
    <property type="project" value="UniProtKB-KW"/>
</dbReference>
<dbReference type="STRING" id="658167.SAMN04488135_110113"/>
<dbReference type="Pfam" id="PF04073">
    <property type="entry name" value="tRNA_edit"/>
    <property type="match status" value="1"/>
</dbReference>
<dbReference type="PIRSF" id="PIRSF006181">
    <property type="entry name" value="EbsC_YbaK"/>
    <property type="match status" value="1"/>
</dbReference>
<organism evidence="6 7">
    <name type="scientific">Pollutimonas bauzanensis</name>
    <dbReference type="NCBI Taxonomy" id="658167"/>
    <lineage>
        <taxon>Bacteria</taxon>
        <taxon>Pseudomonadati</taxon>
        <taxon>Pseudomonadota</taxon>
        <taxon>Betaproteobacteria</taxon>
        <taxon>Burkholderiales</taxon>
        <taxon>Alcaligenaceae</taxon>
        <taxon>Pollutimonas</taxon>
    </lineage>
</organism>
<accession>A0A1M5YSI8</accession>
<dbReference type="GO" id="GO:0002161">
    <property type="term" value="F:aminoacyl-tRNA deacylase activity"/>
    <property type="evidence" value="ECO:0007669"/>
    <property type="project" value="InterPro"/>
</dbReference>
<dbReference type="RefSeq" id="WP_073105456.1">
    <property type="nucleotide sequence ID" value="NZ_FQXE01000010.1"/>
</dbReference>
<dbReference type="EC" id="4.2.-.-" evidence="4"/>
<keyword evidence="3 4" id="KW-0456">Lyase</keyword>
<keyword evidence="7" id="KW-1185">Reference proteome</keyword>
<evidence type="ECO:0000256" key="3">
    <source>
        <dbReference type="ARBA" id="ARBA00023239"/>
    </source>
</evidence>